<dbReference type="EMBL" id="MDYQ01000094">
    <property type="protein sequence ID" value="PRP82878.1"/>
    <property type="molecule type" value="Genomic_DNA"/>
</dbReference>
<evidence type="ECO:0000256" key="1">
    <source>
        <dbReference type="ARBA" id="ARBA00022723"/>
    </source>
</evidence>
<dbReference type="InParanoid" id="A0A2P6NFZ4"/>
<dbReference type="STRING" id="1890364.A0A2P6NFZ4"/>
<dbReference type="InterPro" id="IPR002893">
    <property type="entry name" value="Znf_MYND"/>
</dbReference>
<gene>
    <name evidence="7" type="ORF">PROFUN_04741</name>
</gene>
<sequence>MLNIVKSKSQQNKEIHTLVKKLRTFTFEEVGTEEWTNQKETLDRLNQLAHQNASKGEEEQVKSALIEHKKVIRSIHYPPNRCNQLNVIVHELIMIDLWVTKIWPQIQPSIYQNLGQGSFLKPYLIITTEMSCVNLLEILLYHQDACEATEDAVFELVEYGYRKLNHLHSLWAIIAETMTDVTAALIQMDEALDPVEKLNRKIDSIRFDVAISSLTLIRYITDHVIHLPVGITNSLLIANDVISSVCQLLQESRPWSTVVKRDKWRFIDHNWEKTPAADVLRLSKTEAQCWLILYNLLFQKETREKYPFTSSSQATLLRLRPLIHETLVDQLPILDQFQKFLDHLSIQTPPSSTANPIRVMQVSEYESMIDTMDWTKMGDLHLKMALEEDATTTLVPKNDKGREKEEKRLIEEIKPQTVEKEEDAPPCARCSAASWKRCARCKKEWYCSRECQVDSWPQHSASLLGKTTFATKHAVYPIHRPYASLSESLSRTSNSVSRGPENRATRPPPRSLKREGLQREYRSKEETEEPRDEEEKPEEKSDEMERDANGIPSVDYFTKKYGVTVGRSLYLRAARKAEDPDFTWQPDRRLNRRQMLEVKEAFRLAPTFKTKQLLSEKFKISMEAIDRITHSKWEPTTEQVKRQETNKVMERRLGKNSGVMGDIQEESRILSQIVDIYVRDPKDRQAVKHLRHTLTKMLDMVDSIDFR</sequence>
<name>A0A2P6NFZ4_9EUKA</name>
<evidence type="ECO:0000313" key="8">
    <source>
        <dbReference type="Proteomes" id="UP000241769"/>
    </source>
</evidence>
<keyword evidence="1" id="KW-0479">Metal-binding</keyword>
<dbReference type="PANTHER" id="PTHR13244:SF7">
    <property type="entry name" value="ZINC FINGER MYND DOMAIN-CONTAINING PROTEIN 10"/>
    <property type="match status" value="1"/>
</dbReference>
<dbReference type="PANTHER" id="PTHR13244">
    <property type="entry name" value="ZINC FINGER MYND DOMAIN CONTAINING PROTEIN 10"/>
    <property type="match status" value="1"/>
</dbReference>
<dbReference type="OrthoDB" id="432970at2759"/>
<dbReference type="PROSITE" id="PS50865">
    <property type="entry name" value="ZF_MYND_2"/>
    <property type="match status" value="1"/>
</dbReference>
<evidence type="ECO:0000259" key="6">
    <source>
        <dbReference type="PROSITE" id="PS50865"/>
    </source>
</evidence>
<reference evidence="7 8" key="1">
    <citation type="journal article" date="2018" name="Genome Biol. Evol.">
        <title>Multiple Roots of Fruiting Body Formation in Amoebozoa.</title>
        <authorList>
            <person name="Hillmann F."/>
            <person name="Forbes G."/>
            <person name="Novohradska S."/>
            <person name="Ferling I."/>
            <person name="Riege K."/>
            <person name="Groth M."/>
            <person name="Westermann M."/>
            <person name="Marz M."/>
            <person name="Spaller T."/>
            <person name="Winckler T."/>
            <person name="Schaap P."/>
            <person name="Glockner G."/>
        </authorList>
    </citation>
    <scope>NUCLEOTIDE SEQUENCE [LARGE SCALE GENOMIC DNA]</scope>
    <source>
        <strain evidence="7 8">Jena</strain>
    </source>
</reference>
<accession>A0A2P6NFZ4</accession>
<dbReference type="InterPro" id="IPR052298">
    <property type="entry name" value="ZMYND10"/>
</dbReference>
<dbReference type="GO" id="GO:0005737">
    <property type="term" value="C:cytoplasm"/>
    <property type="evidence" value="ECO:0007669"/>
    <property type="project" value="TreeGrafter"/>
</dbReference>
<evidence type="ECO:0000256" key="2">
    <source>
        <dbReference type="ARBA" id="ARBA00022771"/>
    </source>
</evidence>
<feature type="region of interest" description="Disordered" evidence="5">
    <location>
        <begin position="487"/>
        <end position="551"/>
    </location>
</feature>
<dbReference type="GO" id="GO:0008270">
    <property type="term" value="F:zinc ion binding"/>
    <property type="evidence" value="ECO:0007669"/>
    <property type="project" value="UniProtKB-KW"/>
</dbReference>
<evidence type="ECO:0000256" key="4">
    <source>
        <dbReference type="PROSITE-ProRule" id="PRU00134"/>
    </source>
</evidence>
<keyword evidence="3" id="KW-0862">Zinc</keyword>
<feature type="compositionally biased region" description="Low complexity" evidence="5">
    <location>
        <begin position="487"/>
        <end position="498"/>
    </location>
</feature>
<keyword evidence="8" id="KW-1185">Reference proteome</keyword>
<feature type="compositionally biased region" description="Basic and acidic residues" evidence="5">
    <location>
        <begin position="512"/>
        <end position="525"/>
    </location>
</feature>
<evidence type="ECO:0000256" key="5">
    <source>
        <dbReference type="SAM" id="MobiDB-lite"/>
    </source>
</evidence>
<organism evidence="7 8">
    <name type="scientific">Planoprotostelium fungivorum</name>
    <dbReference type="NCBI Taxonomy" id="1890364"/>
    <lineage>
        <taxon>Eukaryota</taxon>
        <taxon>Amoebozoa</taxon>
        <taxon>Evosea</taxon>
        <taxon>Variosea</taxon>
        <taxon>Cavosteliida</taxon>
        <taxon>Cavosteliaceae</taxon>
        <taxon>Planoprotostelium</taxon>
    </lineage>
</organism>
<dbReference type="Proteomes" id="UP000241769">
    <property type="component" value="Unassembled WGS sequence"/>
</dbReference>
<dbReference type="Gene3D" id="6.10.140.2220">
    <property type="match status" value="1"/>
</dbReference>
<feature type="domain" description="MYND-type" evidence="6">
    <location>
        <begin position="427"/>
        <end position="463"/>
    </location>
</feature>
<dbReference type="AlphaFoldDB" id="A0A2P6NFZ4"/>
<protein>
    <submittedName>
        <fullName evidence="7">Zinc finger MYND domain-containing protein 10-like</fullName>
    </submittedName>
</protein>
<comment type="caution">
    <text evidence="7">The sequence shown here is derived from an EMBL/GenBank/DDBJ whole genome shotgun (WGS) entry which is preliminary data.</text>
</comment>
<proteinExistence type="predicted"/>
<keyword evidence="2 4" id="KW-0863">Zinc-finger</keyword>
<evidence type="ECO:0000313" key="7">
    <source>
        <dbReference type="EMBL" id="PRP82878.1"/>
    </source>
</evidence>
<dbReference type="Pfam" id="PF01753">
    <property type="entry name" value="zf-MYND"/>
    <property type="match status" value="1"/>
</dbReference>
<dbReference type="SUPFAM" id="SSF144232">
    <property type="entry name" value="HIT/MYND zinc finger-like"/>
    <property type="match status" value="1"/>
</dbReference>
<evidence type="ECO:0000256" key="3">
    <source>
        <dbReference type="ARBA" id="ARBA00022833"/>
    </source>
</evidence>